<proteinExistence type="predicted"/>
<dbReference type="Pfam" id="PF13305">
    <property type="entry name" value="TetR_C_33"/>
    <property type="match status" value="1"/>
</dbReference>
<evidence type="ECO:0000259" key="3">
    <source>
        <dbReference type="Pfam" id="PF13305"/>
    </source>
</evidence>
<dbReference type="RefSeq" id="WP_047880089.1">
    <property type="nucleotide sequence ID" value="NZ_LDOT01000024.1"/>
</dbReference>
<dbReference type="STRING" id="1195763.ABT56_16965"/>
<feature type="domain" description="HTH-type transcriptional regulator MT1864/Rv1816-like C-terminal" evidence="3">
    <location>
        <begin position="88"/>
        <end position="191"/>
    </location>
</feature>
<accession>A0A0J1GWW4</accession>
<dbReference type="SUPFAM" id="SSF46689">
    <property type="entry name" value="Homeodomain-like"/>
    <property type="match status" value="1"/>
</dbReference>
<evidence type="ECO:0000313" key="5">
    <source>
        <dbReference type="Proteomes" id="UP000036097"/>
    </source>
</evidence>
<keyword evidence="5" id="KW-1185">Reference proteome</keyword>
<evidence type="ECO:0000256" key="1">
    <source>
        <dbReference type="ARBA" id="ARBA00023015"/>
    </source>
</evidence>
<organism evidence="4 5">
    <name type="scientific">Photobacterium aquae</name>
    <dbReference type="NCBI Taxonomy" id="1195763"/>
    <lineage>
        <taxon>Bacteria</taxon>
        <taxon>Pseudomonadati</taxon>
        <taxon>Pseudomonadota</taxon>
        <taxon>Gammaproteobacteria</taxon>
        <taxon>Vibrionales</taxon>
        <taxon>Vibrionaceae</taxon>
        <taxon>Photobacterium</taxon>
    </lineage>
</organism>
<dbReference type="Gene3D" id="1.10.357.10">
    <property type="entry name" value="Tetracycline Repressor, domain 2"/>
    <property type="match status" value="1"/>
</dbReference>
<dbReference type="OrthoDB" id="7223515at2"/>
<name>A0A0J1GWW4_9GAMM</name>
<evidence type="ECO:0000313" key="4">
    <source>
        <dbReference type="EMBL" id="KLV03924.1"/>
    </source>
</evidence>
<keyword evidence="2" id="KW-0804">Transcription</keyword>
<reference evidence="4 5" key="1">
    <citation type="submission" date="2015-05" db="EMBL/GenBank/DDBJ databases">
        <title>Photobacterium galathea sp. nov.</title>
        <authorList>
            <person name="Machado H."/>
            <person name="Gram L."/>
        </authorList>
    </citation>
    <scope>NUCLEOTIDE SEQUENCE [LARGE SCALE GENOMIC DNA]</scope>
    <source>
        <strain evidence="4 5">CGMCC 1.12159</strain>
    </source>
</reference>
<dbReference type="EMBL" id="LDOT01000024">
    <property type="protein sequence ID" value="KLV03924.1"/>
    <property type="molecule type" value="Genomic_DNA"/>
</dbReference>
<dbReference type="AlphaFoldDB" id="A0A0J1GWW4"/>
<dbReference type="InterPro" id="IPR025996">
    <property type="entry name" value="MT1864/Rv1816-like_C"/>
</dbReference>
<protein>
    <submittedName>
        <fullName evidence="4">TetR family transcriptional regulator</fullName>
    </submittedName>
</protein>
<keyword evidence="1" id="KW-0805">Transcription regulation</keyword>
<dbReference type="PATRIC" id="fig|1195763.3.peg.3618"/>
<dbReference type="Proteomes" id="UP000036097">
    <property type="component" value="Unassembled WGS sequence"/>
</dbReference>
<evidence type="ECO:0000256" key="2">
    <source>
        <dbReference type="ARBA" id="ARBA00023163"/>
    </source>
</evidence>
<dbReference type="InterPro" id="IPR009057">
    <property type="entry name" value="Homeodomain-like_sf"/>
</dbReference>
<comment type="caution">
    <text evidence="4">The sequence shown here is derived from an EMBL/GenBank/DDBJ whole genome shotgun (WGS) entry which is preliminary data.</text>
</comment>
<gene>
    <name evidence="4" type="ORF">ABT56_16965</name>
</gene>
<sequence length="198" mass="22441">MARRNDHTREELVSMTLEQVKLFLSEHPHHELSLRKVAAMIGYVPSTLVNIFGNYNLLLLHAVAQTLDELFAEAEAEMATATSPEEALRKLAYCYLDFASRNPYRWQLIFQHTMNGEELPDWQSDRINNMTGMLETLISQINPDINDADVLAASRVLWAGVHGITLLTVDDKLFTEVPVDGKALIDNLLTTYLNVWKG</sequence>
<dbReference type="SUPFAM" id="SSF48498">
    <property type="entry name" value="Tetracyclin repressor-like, C-terminal domain"/>
    <property type="match status" value="1"/>
</dbReference>
<dbReference type="InterPro" id="IPR036271">
    <property type="entry name" value="Tet_transcr_reg_TetR-rel_C_sf"/>
</dbReference>